<dbReference type="InterPro" id="IPR036388">
    <property type="entry name" value="WH-like_DNA-bd_sf"/>
</dbReference>
<dbReference type="InterPro" id="IPR036390">
    <property type="entry name" value="WH_DNA-bd_sf"/>
</dbReference>
<accession>A0A7T0PAD9</accession>
<organism evidence="3 4">
    <name type="scientific">Corynebacterium lizhenjunii</name>
    <dbReference type="NCBI Taxonomy" id="2709394"/>
    <lineage>
        <taxon>Bacteria</taxon>
        <taxon>Bacillati</taxon>
        <taxon>Actinomycetota</taxon>
        <taxon>Actinomycetes</taxon>
        <taxon>Mycobacteriales</taxon>
        <taxon>Corynebacteriaceae</taxon>
        <taxon>Corynebacterium</taxon>
    </lineage>
</organism>
<evidence type="ECO:0000259" key="2">
    <source>
        <dbReference type="Pfam" id="PF10400"/>
    </source>
</evidence>
<dbReference type="InterPro" id="IPR005149">
    <property type="entry name" value="Tscrpt_reg_PadR_N"/>
</dbReference>
<evidence type="ECO:0000259" key="1">
    <source>
        <dbReference type="Pfam" id="PF03551"/>
    </source>
</evidence>
<feature type="domain" description="Transcription regulator PadR N-terminal" evidence="1">
    <location>
        <begin position="7"/>
        <end position="81"/>
    </location>
</feature>
<gene>
    <name evidence="3" type="ORF">G7Y31_03545</name>
</gene>
<dbReference type="PANTHER" id="PTHR43252">
    <property type="entry name" value="TRANSCRIPTIONAL REGULATOR YQJI"/>
    <property type="match status" value="1"/>
</dbReference>
<dbReference type="Gene3D" id="1.10.10.10">
    <property type="entry name" value="Winged helix-like DNA-binding domain superfamily/Winged helix DNA-binding domain"/>
    <property type="match status" value="1"/>
</dbReference>
<evidence type="ECO:0000313" key="3">
    <source>
        <dbReference type="EMBL" id="QPK79783.1"/>
    </source>
</evidence>
<dbReference type="EMBL" id="CP064954">
    <property type="protein sequence ID" value="QPK79783.1"/>
    <property type="molecule type" value="Genomic_DNA"/>
</dbReference>
<dbReference type="SUPFAM" id="SSF46785">
    <property type="entry name" value="Winged helix' DNA-binding domain"/>
    <property type="match status" value="1"/>
</dbReference>
<evidence type="ECO:0000313" key="4">
    <source>
        <dbReference type="Proteomes" id="UP000594681"/>
    </source>
</evidence>
<dbReference type="Pfam" id="PF10400">
    <property type="entry name" value="Vir_act_alpha_C"/>
    <property type="match status" value="1"/>
</dbReference>
<dbReference type="RefSeq" id="WP_165007907.1">
    <property type="nucleotide sequence ID" value="NZ_CP064954.1"/>
</dbReference>
<dbReference type="InterPro" id="IPR018309">
    <property type="entry name" value="Tscrpt_reg_PadR_C"/>
</dbReference>
<keyword evidence="4" id="KW-1185">Reference proteome</keyword>
<dbReference type="KEGG" id="cliz:G7Y31_03545"/>
<dbReference type="Proteomes" id="UP000594681">
    <property type="component" value="Chromosome"/>
</dbReference>
<sequence>MSVKHSLLALLARAPATASTIQQEFDTQLDGLWPLNIGQVSQTLARLQRDELIASAGTTTGPTGRTAELYALTPAGQAELEHWWSSSISRGPSERDELVLKLALAALRPELDYIDIVDTQRFATMEELRALNTANRSLPEDRNAQRLATERRIFELEATLRWLDRVEALSPIERTSHE</sequence>
<dbReference type="PANTHER" id="PTHR43252:SF6">
    <property type="entry name" value="NEGATIVE TRANSCRIPTION REGULATOR PADR"/>
    <property type="match status" value="1"/>
</dbReference>
<feature type="domain" description="Transcription regulator PadR C-terminal" evidence="2">
    <location>
        <begin position="95"/>
        <end position="168"/>
    </location>
</feature>
<proteinExistence type="predicted"/>
<reference evidence="3 4" key="1">
    <citation type="submission" date="2020-11" db="EMBL/GenBank/DDBJ databases">
        <title>Corynebacterium sp. ZJ-599.</title>
        <authorList>
            <person name="Zhou J."/>
        </authorList>
    </citation>
    <scope>NUCLEOTIDE SEQUENCE [LARGE SCALE GENOMIC DNA]</scope>
    <source>
        <strain evidence="3 4">ZJ-599</strain>
    </source>
</reference>
<protein>
    <submittedName>
        <fullName evidence="3">Helix-turn-helix transcriptional regulator</fullName>
    </submittedName>
</protein>
<dbReference type="Pfam" id="PF03551">
    <property type="entry name" value="PadR"/>
    <property type="match status" value="1"/>
</dbReference>
<name>A0A7T0PAD9_9CORY</name>
<dbReference type="AlphaFoldDB" id="A0A7T0PAD9"/>